<accession>A0A9P0XGF2</accession>
<proteinExistence type="predicted"/>
<sequence>MDKEWMHAKKRLYRTLQCPLETPLTRYRFLVRKIAQTKVIDFNAVSERVCMLRCKDKFFIYSIINAHAPTEEADELTKDL</sequence>
<protein>
    <submittedName>
        <fullName evidence="1">Uncharacterized protein</fullName>
    </submittedName>
</protein>
<organism evidence="1 2">
    <name type="scientific">Pieris brassicae</name>
    <name type="common">White butterfly</name>
    <name type="synonym">Large white butterfly</name>
    <dbReference type="NCBI Taxonomy" id="7116"/>
    <lineage>
        <taxon>Eukaryota</taxon>
        <taxon>Metazoa</taxon>
        <taxon>Ecdysozoa</taxon>
        <taxon>Arthropoda</taxon>
        <taxon>Hexapoda</taxon>
        <taxon>Insecta</taxon>
        <taxon>Pterygota</taxon>
        <taxon>Neoptera</taxon>
        <taxon>Endopterygota</taxon>
        <taxon>Lepidoptera</taxon>
        <taxon>Glossata</taxon>
        <taxon>Ditrysia</taxon>
        <taxon>Papilionoidea</taxon>
        <taxon>Pieridae</taxon>
        <taxon>Pierinae</taxon>
        <taxon>Pieris</taxon>
    </lineage>
</organism>
<keyword evidence="2" id="KW-1185">Reference proteome</keyword>
<dbReference type="AlphaFoldDB" id="A0A9P0XGF2"/>
<evidence type="ECO:0000313" key="2">
    <source>
        <dbReference type="Proteomes" id="UP001152562"/>
    </source>
</evidence>
<comment type="caution">
    <text evidence="1">The sequence shown here is derived from an EMBL/GenBank/DDBJ whole genome shotgun (WGS) entry which is preliminary data.</text>
</comment>
<reference evidence="1" key="1">
    <citation type="submission" date="2022-05" db="EMBL/GenBank/DDBJ databases">
        <authorList>
            <person name="Okamura Y."/>
        </authorList>
    </citation>
    <scope>NUCLEOTIDE SEQUENCE</scope>
</reference>
<dbReference type="EMBL" id="CALOZG010000034">
    <property type="protein sequence ID" value="CAH4033662.1"/>
    <property type="molecule type" value="Genomic_DNA"/>
</dbReference>
<name>A0A9P0XGF2_PIEBR</name>
<gene>
    <name evidence="1" type="ORF">PIBRA_LOCUS9921</name>
</gene>
<evidence type="ECO:0000313" key="1">
    <source>
        <dbReference type="EMBL" id="CAH4033662.1"/>
    </source>
</evidence>
<dbReference type="Proteomes" id="UP001152562">
    <property type="component" value="Unassembled WGS sequence"/>
</dbReference>